<dbReference type="EMBL" id="JAUJYN010000025">
    <property type="protein sequence ID" value="KAK1258098.1"/>
    <property type="molecule type" value="Genomic_DNA"/>
</dbReference>
<evidence type="ECO:0000313" key="10">
    <source>
        <dbReference type="Proteomes" id="UP001179952"/>
    </source>
</evidence>
<gene>
    <name evidence="9" type="ORF">QJS04_geneDACA012313</name>
</gene>
<reference evidence="9" key="2">
    <citation type="submission" date="2023-06" db="EMBL/GenBank/DDBJ databases">
        <authorList>
            <person name="Ma L."/>
            <person name="Liu K.-W."/>
            <person name="Li Z."/>
            <person name="Hsiao Y.-Y."/>
            <person name="Qi Y."/>
            <person name="Fu T."/>
            <person name="Tang G."/>
            <person name="Zhang D."/>
            <person name="Sun W.-H."/>
            <person name="Liu D.-K."/>
            <person name="Li Y."/>
            <person name="Chen G.-Z."/>
            <person name="Liu X.-D."/>
            <person name="Liao X.-Y."/>
            <person name="Jiang Y.-T."/>
            <person name="Yu X."/>
            <person name="Hao Y."/>
            <person name="Huang J."/>
            <person name="Zhao X.-W."/>
            <person name="Ke S."/>
            <person name="Chen Y.-Y."/>
            <person name="Wu W.-L."/>
            <person name="Hsu J.-L."/>
            <person name="Lin Y.-F."/>
            <person name="Huang M.-D."/>
            <person name="Li C.-Y."/>
            <person name="Huang L."/>
            <person name="Wang Z.-W."/>
            <person name="Zhao X."/>
            <person name="Zhong W.-Y."/>
            <person name="Peng D.-H."/>
            <person name="Ahmad S."/>
            <person name="Lan S."/>
            <person name="Zhang J.-S."/>
            <person name="Tsai W.-C."/>
            <person name="Van De Peer Y."/>
            <person name="Liu Z.-J."/>
        </authorList>
    </citation>
    <scope>NUCLEOTIDE SEQUENCE</scope>
    <source>
        <strain evidence="9">SCP</strain>
        <tissue evidence="9">Leaves</tissue>
    </source>
</reference>
<organism evidence="9 10">
    <name type="scientific">Acorus gramineus</name>
    <name type="common">Dwarf sweet flag</name>
    <dbReference type="NCBI Taxonomy" id="55184"/>
    <lineage>
        <taxon>Eukaryota</taxon>
        <taxon>Viridiplantae</taxon>
        <taxon>Streptophyta</taxon>
        <taxon>Embryophyta</taxon>
        <taxon>Tracheophyta</taxon>
        <taxon>Spermatophyta</taxon>
        <taxon>Magnoliopsida</taxon>
        <taxon>Liliopsida</taxon>
        <taxon>Acoraceae</taxon>
        <taxon>Acorus</taxon>
    </lineage>
</organism>
<keyword evidence="10" id="KW-1185">Reference proteome</keyword>
<feature type="compositionally biased region" description="Low complexity" evidence="7">
    <location>
        <begin position="81"/>
        <end position="101"/>
    </location>
</feature>
<feature type="region of interest" description="Disordered" evidence="7">
    <location>
        <begin position="267"/>
        <end position="289"/>
    </location>
</feature>
<feature type="region of interest" description="Disordered" evidence="7">
    <location>
        <begin position="1"/>
        <end position="53"/>
    </location>
</feature>
<dbReference type="SUPFAM" id="SSF52980">
    <property type="entry name" value="Restriction endonuclease-like"/>
    <property type="match status" value="1"/>
</dbReference>
<dbReference type="Proteomes" id="UP001179952">
    <property type="component" value="Unassembled WGS sequence"/>
</dbReference>
<feature type="compositionally biased region" description="Basic and acidic residues" evidence="7">
    <location>
        <begin position="1"/>
        <end position="12"/>
    </location>
</feature>
<evidence type="ECO:0000313" key="9">
    <source>
        <dbReference type="EMBL" id="KAK1258098.1"/>
    </source>
</evidence>
<proteinExistence type="inferred from homology"/>
<evidence type="ECO:0000259" key="8">
    <source>
        <dbReference type="Pfam" id="PF03834"/>
    </source>
</evidence>
<evidence type="ECO:0000256" key="7">
    <source>
        <dbReference type="SAM" id="MobiDB-lite"/>
    </source>
</evidence>
<dbReference type="Gene3D" id="3.40.50.10130">
    <property type="match status" value="1"/>
</dbReference>
<dbReference type="GO" id="GO:0070522">
    <property type="term" value="C:ERCC4-ERCC1 complex"/>
    <property type="evidence" value="ECO:0007669"/>
    <property type="project" value="TreeGrafter"/>
</dbReference>
<evidence type="ECO:0000256" key="3">
    <source>
        <dbReference type="ARBA" id="ARBA00022763"/>
    </source>
</evidence>
<keyword evidence="3" id="KW-0227">DNA damage</keyword>
<accession>A0AAV9A104</accession>
<dbReference type="GO" id="GO:0006312">
    <property type="term" value="P:mitotic recombination"/>
    <property type="evidence" value="ECO:0007669"/>
    <property type="project" value="TreeGrafter"/>
</dbReference>
<dbReference type="InterPro" id="IPR047260">
    <property type="entry name" value="ERCC1-like_central_dom"/>
</dbReference>
<name>A0AAV9A104_ACOGR</name>
<comment type="caution">
    <text evidence="9">The sequence shown here is derived from an EMBL/GenBank/DDBJ whole genome shotgun (WGS) entry which is preliminary data.</text>
</comment>
<reference evidence="9" key="1">
    <citation type="journal article" date="2023" name="Nat. Commun.">
        <title>Diploid and tetraploid genomes of Acorus and the evolution of monocots.</title>
        <authorList>
            <person name="Ma L."/>
            <person name="Liu K.W."/>
            <person name="Li Z."/>
            <person name="Hsiao Y.Y."/>
            <person name="Qi Y."/>
            <person name="Fu T."/>
            <person name="Tang G.D."/>
            <person name="Zhang D."/>
            <person name="Sun W.H."/>
            <person name="Liu D.K."/>
            <person name="Li Y."/>
            <person name="Chen G.Z."/>
            <person name="Liu X.D."/>
            <person name="Liao X.Y."/>
            <person name="Jiang Y.T."/>
            <person name="Yu X."/>
            <person name="Hao Y."/>
            <person name="Huang J."/>
            <person name="Zhao X.W."/>
            <person name="Ke S."/>
            <person name="Chen Y.Y."/>
            <person name="Wu W.L."/>
            <person name="Hsu J.L."/>
            <person name="Lin Y.F."/>
            <person name="Huang M.D."/>
            <person name="Li C.Y."/>
            <person name="Huang L."/>
            <person name="Wang Z.W."/>
            <person name="Zhao X."/>
            <person name="Zhong W.Y."/>
            <person name="Peng D.H."/>
            <person name="Ahmad S."/>
            <person name="Lan S."/>
            <person name="Zhang J.S."/>
            <person name="Tsai W.C."/>
            <person name="Van de Peer Y."/>
            <person name="Liu Z.J."/>
        </authorList>
    </citation>
    <scope>NUCLEOTIDE SEQUENCE</scope>
    <source>
        <strain evidence="9">SCP</strain>
    </source>
</reference>
<feature type="compositionally biased region" description="Basic and acidic residues" evidence="7">
    <location>
        <begin position="280"/>
        <end position="289"/>
    </location>
</feature>
<evidence type="ECO:0000256" key="4">
    <source>
        <dbReference type="ARBA" id="ARBA00023125"/>
    </source>
</evidence>
<feature type="region of interest" description="Disordered" evidence="7">
    <location>
        <begin position="77"/>
        <end position="101"/>
    </location>
</feature>
<evidence type="ECO:0000256" key="1">
    <source>
        <dbReference type="ARBA" id="ARBA00004123"/>
    </source>
</evidence>
<evidence type="ECO:0000256" key="6">
    <source>
        <dbReference type="ARBA" id="ARBA00023242"/>
    </source>
</evidence>
<sequence length="362" mass="40377">MEAADQPKKNEGGEQINNKKGLIKIPSYQEVFNNPFSFPPPPSSSTQPKKNLSRCPLKSLSEAFSSIKSSEFYIPPPEPHSYSSSRPPEASSSPASSSSPYRQNRNAILVSHRQKGNPLLKHVRNVRWVFTDIVCDYLLGQSSCALYLRKMSLSLYLKSQGQLCFMNVRFYVLGGLSVFIHNSLVKVDVKGHYPERSLYKAGYWEMNHALTAIRHINKPDVVNLGSAFGSLSGVMDASMEELARCPGIGERKVKLLHDTFHEPFKRVVSSRPAMASEPPPGEHAEHDLTEDNMIGVEKAEATKHEKELSLTVKSALTAAFAKYSDKVNKKDEKNSHPKKSKGTNKSKLDDEEQSHGMERVGY</sequence>
<dbReference type="PANTHER" id="PTHR12749">
    <property type="entry name" value="EXCISION REPAIR CROSS-COMPLEMENTING 1 ERCC1"/>
    <property type="match status" value="1"/>
</dbReference>
<feature type="compositionally biased region" description="Basic and acidic residues" evidence="7">
    <location>
        <begin position="353"/>
        <end position="362"/>
    </location>
</feature>
<dbReference type="GO" id="GO:0003684">
    <property type="term" value="F:damaged DNA binding"/>
    <property type="evidence" value="ECO:0007669"/>
    <property type="project" value="InterPro"/>
</dbReference>
<dbReference type="PANTHER" id="PTHR12749:SF0">
    <property type="entry name" value="DNA EXCISION REPAIR PROTEIN ERCC-1"/>
    <property type="match status" value="1"/>
</dbReference>
<dbReference type="SUPFAM" id="SSF47781">
    <property type="entry name" value="RuvA domain 2-like"/>
    <property type="match status" value="1"/>
</dbReference>
<comment type="subcellular location">
    <subcellularLocation>
        <location evidence="1">Nucleus</location>
    </subcellularLocation>
</comment>
<evidence type="ECO:0000256" key="5">
    <source>
        <dbReference type="ARBA" id="ARBA00023204"/>
    </source>
</evidence>
<feature type="compositionally biased region" description="Basic and acidic residues" evidence="7">
    <location>
        <begin position="323"/>
        <end position="335"/>
    </location>
</feature>
<dbReference type="InterPro" id="IPR010994">
    <property type="entry name" value="RuvA_2-like"/>
</dbReference>
<dbReference type="AlphaFoldDB" id="A0AAV9A104"/>
<dbReference type="Pfam" id="PF03834">
    <property type="entry name" value="Rad10"/>
    <property type="match status" value="1"/>
</dbReference>
<keyword evidence="4" id="KW-0238">DNA-binding</keyword>
<feature type="domain" description="ERCC1-like central" evidence="8">
    <location>
        <begin position="108"/>
        <end position="149"/>
    </location>
</feature>
<dbReference type="GO" id="GO:0070914">
    <property type="term" value="P:UV-damage excision repair"/>
    <property type="evidence" value="ECO:0007669"/>
    <property type="project" value="TreeGrafter"/>
</dbReference>
<protein>
    <submittedName>
        <fullName evidence="9">DNA excision repair protein ERCC-1</fullName>
    </submittedName>
</protein>
<feature type="region of interest" description="Disordered" evidence="7">
    <location>
        <begin position="323"/>
        <end position="362"/>
    </location>
</feature>
<keyword evidence="6" id="KW-0539">Nucleus</keyword>
<dbReference type="GO" id="GO:0006302">
    <property type="term" value="P:double-strand break repair"/>
    <property type="evidence" value="ECO:0007669"/>
    <property type="project" value="UniProtKB-ARBA"/>
</dbReference>
<dbReference type="InterPro" id="IPR004579">
    <property type="entry name" value="ERCC1/RAD10/SWI10"/>
</dbReference>
<dbReference type="GO" id="GO:0000110">
    <property type="term" value="C:nucleotide-excision repair factor 1 complex"/>
    <property type="evidence" value="ECO:0007669"/>
    <property type="project" value="TreeGrafter"/>
</dbReference>
<dbReference type="InterPro" id="IPR011335">
    <property type="entry name" value="Restrct_endonuc-II-like"/>
</dbReference>
<comment type="similarity">
    <text evidence="2">Belongs to the ERCC1/RAD10/SWI10 family.</text>
</comment>
<dbReference type="GO" id="GO:0003697">
    <property type="term" value="F:single-stranded DNA binding"/>
    <property type="evidence" value="ECO:0007669"/>
    <property type="project" value="TreeGrafter"/>
</dbReference>
<keyword evidence="5" id="KW-0234">DNA repair</keyword>
<evidence type="ECO:0000256" key="2">
    <source>
        <dbReference type="ARBA" id="ARBA00008283"/>
    </source>
</evidence>
<dbReference type="Gene3D" id="1.10.150.20">
    <property type="entry name" value="5' to 3' exonuclease, C-terminal subdomain"/>
    <property type="match status" value="1"/>
</dbReference>